<organism evidence="3 4">
    <name type="scientific">Ambispora leptoticha</name>
    <dbReference type="NCBI Taxonomy" id="144679"/>
    <lineage>
        <taxon>Eukaryota</taxon>
        <taxon>Fungi</taxon>
        <taxon>Fungi incertae sedis</taxon>
        <taxon>Mucoromycota</taxon>
        <taxon>Glomeromycotina</taxon>
        <taxon>Glomeromycetes</taxon>
        <taxon>Archaeosporales</taxon>
        <taxon>Ambisporaceae</taxon>
        <taxon>Ambispora</taxon>
    </lineage>
</organism>
<gene>
    <name evidence="3" type="ORF">ALEPTO_LOCUS5102</name>
</gene>
<dbReference type="SUPFAM" id="SSF53335">
    <property type="entry name" value="S-adenosyl-L-methionine-dependent methyltransferases"/>
    <property type="match status" value="1"/>
</dbReference>
<feature type="region of interest" description="Disordered" evidence="1">
    <location>
        <begin position="16"/>
        <end position="43"/>
    </location>
</feature>
<proteinExistence type="predicted"/>
<keyword evidence="4" id="KW-1185">Reference proteome</keyword>
<accession>A0A9N9AL51</accession>
<dbReference type="PANTHER" id="PTHR43591">
    <property type="entry name" value="METHYLTRANSFERASE"/>
    <property type="match status" value="1"/>
</dbReference>
<feature type="compositionally biased region" description="Low complexity" evidence="1">
    <location>
        <begin position="24"/>
        <end position="42"/>
    </location>
</feature>
<protein>
    <submittedName>
        <fullName evidence="3">7908_t:CDS:1</fullName>
    </submittedName>
</protein>
<evidence type="ECO:0000256" key="1">
    <source>
        <dbReference type="SAM" id="MobiDB-lite"/>
    </source>
</evidence>
<evidence type="ECO:0000313" key="3">
    <source>
        <dbReference type="EMBL" id="CAG8534481.1"/>
    </source>
</evidence>
<reference evidence="3" key="1">
    <citation type="submission" date="2021-06" db="EMBL/GenBank/DDBJ databases">
        <authorList>
            <person name="Kallberg Y."/>
            <person name="Tangrot J."/>
            <person name="Rosling A."/>
        </authorList>
    </citation>
    <scope>NUCLEOTIDE SEQUENCE</scope>
    <source>
        <strain evidence="3">FL130A</strain>
    </source>
</reference>
<dbReference type="InterPro" id="IPR029063">
    <property type="entry name" value="SAM-dependent_MTases_sf"/>
</dbReference>
<evidence type="ECO:0000259" key="2">
    <source>
        <dbReference type="Pfam" id="PF13649"/>
    </source>
</evidence>
<dbReference type="EMBL" id="CAJVPS010001342">
    <property type="protein sequence ID" value="CAG8534481.1"/>
    <property type="molecule type" value="Genomic_DNA"/>
</dbReference>
<sequence length="312" mass="35103">MGLALSKIQRYSNNAQKKAIPQISSSSKLSSSPLPPTTTMTTEGLFNPQHLIAKLDMKRIRSKNKRKTMHDTSTSNTAYTPIHECLTEGALALDIGCGMHGTWLIDMANLYPRSLFTGIDKQPLQDCTLPPNAVFSHANLLEGINFPKDTFSYVHSRFWVAYLNNEEWNLLINEIIRVTRPGGYIEMIELDVMTENAGKHTTYLNNSLLSMLNARGIDGLITDRIEQMLLSSGKVEIIRNEARSLPIGKWTETSGEMSFQDMEQGYIAIKPYLCPYMNINEDTYDGLVALARYEARNMKATIPARHIIAKKL</sequence>
<comment type="caution">
    <text evidence="3">The sequence shown here is derived from an EMBL/GenBank/DDBJ whole genome shotgun (WGS) entry which is preliminary data.</text>
</comment>
<dbReference type="Proteomes" id="UP000789508">
    <property type="component" value="Unassembled WGS sequence"/>
</dbReference>
<dbReference type="Gene3D" id="3.40.50.150">
    <property type="entry name" value="Vaccinia Virus protein VP39"/>
    <property type="match status" value="1"/>
</dbReference>
<dbReference type="GO" id="GO:0008168">
    <property type="term" value="F:methyltransferase activity"/>
    <property type="evidence" value="ECO:0007669"/>
    <property type="project" value="TreeGrafter"/>
</dbReference>
<feature type="domain" description="Methyltransferase" evidence="2">
    <location>
        <begin position="93"/>
        <end position="183"/>
    </location>
</feature>
<dbReference type="Pfam" id="PF13649">
    <property type="entry name" value="Methyltransf_25"/>
    <property type="match status" value="1"/>
</dbReference>
<dbReference type="CDD" id="cd02440">
    <property type="entry name" value="AdoMet_MTases"/>
    <property type="match status" value="1"/>
</dbReference>
<dbReference type="PANTHER" id="PTHR43591:SF24">
    <property type="entry name" value="2-METHOXY-6-POLYPRENYL-1,4-BENZOQUINOL METHYLASE, MITOCHONDRIAL"/>
    <property type="match status" value="1"/>
</dbReference>
<evidence type="ECO:0000313" key="4">
    <source>
        <dbReference type="Proteomes" id="UP000789508"/>
    </source>
</evidence>
<dbReference type="AlphaFoldDB" id="A0A9N9AL51"/>
<dbReference type="InterPro" id="IPR041698">
    <property type="entry name" value="Methyltransf_25"/>
</dbReference>
<dbReference type="OrthoDB" id="2013972at2759"/>
<name>A0A9N9AL51_9GLOM</name>